<evidence type="ECO:0000256" key="15">
    <source>
        <dbReference type="ARBA" id="ARBA00051245"/>
    </source>
</evidence>
<evidence type="ECO:0000256" key="3">
    <source>
        <dbReference type="ARBA" id="ARBA00008883"/>
    </source>
</evidence>
<dbReference type="InterPro" id="IPR027417">
    <property type="entry name" value="P-loop_NTPase"/>
</dbReference>
<evidence type="ECO:0000256" key="2">
    <source>
        <dbReference type="ARBA" id="ARBA00007316"/>
    </source>
</evidence>
<comment type="similarity">
    <text evidence="2">Belongs to the CpsD/CapB family.</text>
</comment>
<dbReference type="Gene3D" id="3.40.50.300">
    <property type="entry name" value="P-loop containing nucleotide triphosphate hydrolases"/>
    <property type="match status" value="1"/>
</dbReference>
<evidence type="ECO:0000256" key="14">
    <source>
        <dbReference type="ARBA" id="ARBA00023137"/>
    </source>
</evidence>
<comment type="similarity">
    <text evidence="3">Belongs to the etk/wzc family.</text>
</comment>
<keyword evidence="12 16" id="KW-1133">Transmembrane helix</keyword>
<dbReference type="SUPFAM" id="SSF52540">
    <property type="entry name" value="P-loop containing nucleoside triphosphate hydrolases"/>
    <property type="match status" value="1"/>
</dbReference>
<dbReference type="InterPro" id="IPR032807">
    <property type="entry name" value="GNVR"/>
</dbReference>
<evidence type="ECO:0000256" key="11">
    <source>
        <dbReference type="ARBA" id="ARBA00022840"/>
    </source>
</evidence>
<dbReference type="Pfam" id="PF02706">
    <property type="entry name" value="Wzz"/>
    <property type="match status" value="1"/>
</dbReference>
<evidence type="ECO:0000256" key="9">
    <source>
        <dbReference type="ARBA" id="ARBA00022741"/>
    </source>
</evidence>
<dbReference type="InterPro" id="IPR025669">
    <property type="entry name" value="AAA_dom"/>
</dbReference>
<dbReference type="GO" id="GO:0005524">
    <property type="term" value="F:ATP binding"/>
    <property type="evidence" value="ECO:0007669"/>
    <property type="project" value="UniProtKB-KW"/>
</dbReference>
<protein>
    <recommendedName>
        <fullName evidence="4">non-specific protein-tyrosine kinase</fullName>
        <ecNumber evidence="4">2.7.10.2</ecNumber>
    </recommendedName>
</protein>
<evidence type="ECO:0000256" key="10">
    <source>
        <dbReference type="ARBA" id="ARBA00022777"/>
    </source>
</evidence>
<comment type="caution">
    <text evidence="20">The sequence shown here is derived from an EMBL/GenBank/DDBJ whole genome shotgun (WGS) entry which is preliminary data.</text>
</comment>
<keyword evidence="14" id="KW-0829">Tyrosine-protein kinase</keyword>
<evidence type="ECO:0000259" key="18">
    <source>
        <dbReference type="Pfam" id="PF13614"/>
    </source>
</evidence>
<evidence type="ECO:0000256" key="16">
    <source>
        <dbReference type="SAM" id="Phobius"/>
    </source>
</evidence>
<evidence type="ECO:0000259" key="19">
    <source>
        <dbReference type="Pfam" id="PF13807"/>
    </source>
</evidence>
<dbReference type="AlphaFoldDB" id="A0A0C2K266"/>
<evidence type="ECO:0000313" key="20">
    <source>
        <dbReference type="EMBL" id="KII76033.1"/>
    </source>
</evidence>
<sequence length="739" mass="82316">MKLLSDEKTPVEGESVDFGKYVVLLKRSWFKISLFTALVTVLSVLFALSIQPTYNATATLLIESNTSKAVSIEEVVGIDSTQQEYYLTQFEILKSRRIAERVIEKLQLDQLPEFNPYIDPKPTLISLAKERIYALPIFASEETQPALTDEELAAKTRYAVLKSFQSKLYISPIRKTQLVRITFASIDAKLAAEVANAVGEAYIVEGLDARLDATEHASSWISGRMAQLQEQLKNSETALIEFLAAEKLVDDAESGIDVQASAVINDLILRLSEVTDRRIQLESAYSTLSSGGALAVTDVSSLPEISKHPQVINLRSLIADARKDQTELSKTYGPKHEQMIAVQAKRSNLETQLTQLIKQLVGGIGKELQAVRSQEQLITRELDNRKQEFQSLTVKKRQYEALLREEETNRNILNIFLNRQKETTATSDFDSRNARFTDYALEPQFPAKPNRKLIVAFAMIASLLSAISVVLLLDAFNNTITSIKHCEDKLGLIPLGGIPKLKKLKKQALGSDVFFSKKHMTFNESIRSTRTALALANRGGKFITLSSSLPNEGKTTCSVNLALAFSKVEKTLLIDCDLRKSAVAERFGHKRYKPGLTNHLLMNTSLEECLFVDTRTGLTVLPAGMPTPNPQELLSSERFSQLLHQLAEQFDRIVIDTPPALVVSDAMIVSKVTGKVVVVLKASSTRVTTLRNTISRFMAYDVQFEGVLLNQISEGKGKQDYVYGDYIHHIDHDAEVQQS</sequence>
<name>A0A0C2K266_9VIBR</name>
<accession>A0A0C2K266</accession>
<keyword evidence="21" id="KW-1185">Reference proteome</keyword>
<keyword evidence="10" id="KW-0418">Kinase</keyword>
<keyword evidence="7" id="KW-0808">Transferase</keyword>
<dbReference type="Pfam" id="PF13807">
    <property type="entry name" value="GNVR"/>
    <property type="match status" value="1"/>
</dbReference>
<gene>
    <name evidence="20" type="ORF">OJ16_14490</name>
</gene>
<dbReference type="CDD" id="cd05387">
    <property type="entry name" value="BY-kinase"/>
    <property type="match status" value="1"/>
</dbReference>
<keyword evidence="11" id="KW-0067">ATP-binding</keyword>
<feature type="transmembrane region" description="Helical" evidence="16">
    <location>
        <begin position="453"/>
        <end position="473"/>
    </location>
</feature>
<comment type="subcellular location">
    <subcellularLocation>
        <location evidence="1">Cell inner membrane</location>
        <topology evidence="1">Multi-pass membrane protein</topology>
    </subcellularLocation>
</comment>
<feature type="domain" description="Polysaccharide chain length determinant N-terminal" evidence="17">
    <location>
        <begin position="15"/>
        <end position="106"/>
    </location>
</feature>
<dbReference type="OrthoDB" id="9775724at2"/>
<dbReference type="GO" id="GO:0005886">
    <property type="term" value="C:plasma membrane"/>
    <property type="evidence" value="ECO:0007669"/>
    <property type="project" value="UniProtKB-SubCell"/>
</dbReference>
<organism evidence="20 21">
    <name type="scientific">Vibrio renipiscarius</name>
    <dbReference type="NCBI Taxonomy" id="1461322"/>
    <lineage>
        <taxon>Bacteria</taxon>
        <taxon>Pseudomonadati</taxon>
        <taxon>Pseudomonadota</taxon>
        <taxon>Gammaproteobacteria</taxon>
        <taxon>Vibrionales</taxon>
        <taxon>Vibrionaceae</taxon>
        <taxon>Vibrio</taxon>
    </lineage>
</organism>
<dbReference type="Pfam" id="PF13614">
    <property type="entry name" value="AAA_31"/>
    <property type="match status" value="1"/>
</dbReference>
<accession>A0A0C2KB06</accession>
<proteinExistence type="inferred from homology"/>
<keyword evidence="9" id="KW-0547">Nucleotide-binding</keyword>
<evidence type="ECO:0000313" key="21">
    <source>
        <dbReference type="Proteomes" id="UP000031672"/>
    </source>
</evidence>
<feature type="transmembrane region" description="Helical" evidence="16">
    <location>
        <begin position="29"/>
        <end position="48"/>
    </location>
</feature>
<evidence type="ECO:0000256" key="8">
    <source>
        <dbReference type="ARBA" id="ARBA00022692"/>
    </source>
</evidence>
<dbReference type="PANTHER" id="PTHR32309">
    <property type="entry name" value="TYROSINE-PROTEIN KINASE"/>
    <property type="match status" value="1"/>
</dbReference>
<dbReference type="EMBL" id="JTKH01000024">
    <property type="protein sequence ID" value="KII76033.1"/>
    <property type="molecule type" value="Genomic_DNA"/>
</dbReference>
<evidence type="ECO:0000256" key="4">
    <source>
        <dbReference type="ARBA" id="ARBA00011903"/>
    </source>
</evidence>
<evidence type="ECO:0000256" key="5">
    <source>
        <dbReference type="ARBA" id="ARBA00022475"/>
    </source>
</evidence>
<keyword evidence="6" id="KW-0997">Cell inner membrane</keyword>
<dbReference type="STRING" id="1461322.OJ16_14490"/>
<dbReference type="RefSeq" id="WP_040991967.1">
    <property type="nucleotide sequence ID" value="NZ_JTKH01000024.1"/>
</dbReference>
<dbReference type="InterPro" id="IPR003856">
    <property type="entry name" value="LPS_length_determ_N"/>
</dbReference>
<evidence type="ECO:0000256" key="13">
    <source>
        <dbReference type="ARBA" id="ARBA00023136"/>
    </source>
</evidence>
<dbReference type="InterPro" id="IPR005702">
    <property type="entry name" value="Wzc-like_C"/>
</dbReference>
<evidence type="ECO:0000256" key="7">
    <source>
        <dbReference type="ARBA" id="ARBA00022679"/>
    </source>
</evidence>
<evidence type="ECO:0000256" key="1">
    <source>
        <dbReference type="ARBA" id="ARBA00004429"/>
    </source>
</evidence>
<dbReference type="NCBIfam" id="TIGR01007">
    <property type="entry name" value="eps_fam"/>
    <property type="match status" value="1"/>
</dbReference>
<keyword evidence="8 16" id="KW-0812">Transmembrane</keyword>
<dbReference type="Proteomes" id="UP000031672">
    <property type="component" value="Unassembled WGS sequence"/>
</dbReference>
<comment type="catalytic activity">
    <reaction evidence="15">
        <text>L-tyrosyl-[protein] + ATP = O-phospho-L-tyrosyl-[protein] + ADP + H(+)</text>
        <dbReference type="Rhea" id="RHEA:10596"/>
        <dbReference type="Rhea" id="RHEA-COMP:10136"/>
        <dbReference type="Rhea" id="RHEA-COMP:20101"/>
        <dbReference type="ChEBI" id="CHEBI:15378"/>
        <dbReference type="ChEBI" id="CHEBI:30616"/>
        <dbReference type="ChEBI" id="CHEBI:46858"/>
        <dbReference type="ChEBI" id="CHEBI:61978"/>
        <dbReference type="ChEBI" id="CHEBI:456216"/>
        <dbReference type="EC" id="2.7.10.2"/>
    </reaction>
</comment>
<keyword evidence="13 16" id="KW-0472">Membrane</keyword>
<keyword evidence="5" id="KW-1003">Cell membrane</keyword>
<feature type="domain" description="AAA" evidence="18">
    <location>
        <begin position="552"/>
        <end position="682"/>
    </location>
</feature>
<dbReference type="EC" id="2.7.10.2" evidence="4"/>
<evidence type="ECO:0000256" key="12">
    <source>
        <dbReference type="ARBA" id="ARBA00022989"/>
    </source>
</evidence>
<feature type="domain" description="Tyrosine-protein kinase G-rich" evidence="19">
    <location>
        <begin position="402"/>
        <end position="472"/>
    </location>
</feature>
<evidence type="ECO:0000256" key="6">
    <source>
        <dbReference type="ARBA" id="ARBA00022519"/>
    </source>
</evidence>
<reference evidence="20 21" key="1">
    <citation type="submission" date="2014-11" db="EMBL/GenBank/DDBJ databases">
        <title>Draft Genome Sequence of Vibrio piscirenalis strains CECT 8603T and CECT 8604, two marine Gammaproteobacterium isolated from cultured gilthead sea bream (Sparus aurata).</title>
        <authorList>
            <person name="Arahal D.R."/>
            <person name="Rodrigo-Torres L."/>
            <person name="Lucena T."/>
            <person name="Pujalte M.J."/>
        </authorList>
    </citation>
    <scope>NUCLEOTIDE SEQUENCE [LARGE SCALE GENOMIC DNA]</scope>
    <source>
        <strain evidence="20 21">DCR 1-4-2</strain>
    </source>
</reference>
<dbReference type="InterPro" id="IPR050445">
    <property type="entry name" value="Bact_polysacc_biosynth/exp"/>
</dbReference>
<evidence type="ECO:0000259" key="17">
    <source>
        <dbReference type="Pfam" id="PF02706"/>
    </source>
</evidence>
<dbReference type="PANTHER" id="PTHR32309:SF13">
    <property type="entry name" value="FERRIC ENTEROBACTIN TRANSPORT PROTEIN FEPE"/>
    <property type="match status" value="1"/>
</dbReference>
<dbReference type="GO" id="GO:0004715">
    <property type="term" value="F:non-membrane spanning protein tyrosine kinase activity"/>
    <property type="evidence" value="ECO:0007669"/>
    <property type="project" value="UniProtKB-EC"/>
</dbReference>